<evidence type="ECO:0000313" key="3">
    <source>
        <dbReference type="EMBL" id="TWI98714.1"/>
    </source>
</evidence>
<feature type="domain" description="Glycosyl transferase family 1" evidence="2">
    <location>
        <begin position="182"/>
        <end position="330"/>
    </location>
</feature>
<dbReference type="InterPro" id="IPR001296">
    <property type="entry name" value="Glyco_trans_1"/>
</dbReference>
<dbReference type="Gene3D" id="3.40.50.2000">
    <property type="entry name" value="Glycogen Phosphorylase B"/>
    <property type="match status" value="2"/>
</dbReference>
<sequence length="358" mass="41029">MKVALITRSTSYSTPGGDMVQVEQTARQLNRLGVDVRIHLSNERIAYEDYDLLHFFNIIRPADILYHYKKAKKPFVVSTILCSYGEYDKYHRKGIGALFSFLPSDSIEYVKTIGRWLLGKDHLASMDYLWKGQRKGINEILRKTTMILPNSESEYQRVIRNYPCKVPYKVIPNGISPEQFQFNATVKKEKDLVICVARIEGRKNHLNLIKALNNTRFRLLIIGTYAPNQSAYYNECRQIAAPNVEFLSRIPLNELVIWYQLAKVHILPSWFETTGLSSLEAAVMGCNVVITDKGDTREYFGNDAFYCEPSNSESILNAVEEASKAPLNEHLRNKILEQYTWKQAALQTLKAYQLAAIA</sequence>
<dbReference type="RefSeq" id="WP_144913602.1">
    <property type="nucleotide sequence ID" value="NZ_VLLI01000008.1"/>
</dbReference>
<dbReference type="PANTHER" id="PTHR46401">
    <property type="entry name" value="GLYCOSYLTRANSFERASE WBBK-RELATED"/>
    <property type="match status" value="1"/>
</dbReference>
<comment type="caution">
    <text evidence="3">The sequence shown here is derived from an EMBL/GenBank/DDBJ whole genome shotgun (WGS) entry which is preliminary data.</text>
</comment>
<proteinExistence type="predicted"/>
<name>A0A562U013_9SPHI</name>
<evidence type="ECO:0000313" key="4">
    <source>
        <dbReference type="Proteomes" id="UP000317010"/>
    </source>
</evidence>
<dbReference type="GO" id="GO:0016757">
    <property type="term" value="F:glycosyltransferase activity"/>
    <property type="evidence" value="ECO:0007669"/>
    <property type="project" value="InterPro"/>
</dbReference>
<evidence type="ECO:0000256" key="1">
    <source>
        <dbReference type="ARBA" id="ARBA00022679"/>
    </source>
</evidence>
<accession>A0A562U013</accession>
<dbReference type="Proteomes" id="UP000317010">
    <property type="component" value="Unassembled WGS sequence"/>
</dbReference>
<dbReference type="PANTHER" id="PTHR46401:SF2">
    <property type="entry name" value="GLYCOSYLTRANSFERASE WBBK-RELATED"/>
    <property type="match status" value="1"/>
</dbReference>
<dbReference type="AlphaFoldDB" id="A0A562U013"/>
<organism evidence="3 4">
    <name type="scientific">Mucilaginibacter frigoritolerans</name>
    <dbReference type="NCBI Taxonomy" id="652788"/>
    <lineage>
        <taxon>Bacteria</taxon>
        <taxon>Pseudomonadati</taxon>
        <taxon>Bacteroidota</taxon>
        <taxon>Sphingobacteriia</taxon>
        <taxon>Sphingobacteriales</taxon>
        <taxon>Sphingobacteriaceae</taxon>
        <taxon>Mucilaginibacter</taxon>
    </lineage>
</organism>
<dbReference type="GO" id="GO:0009103">
    <property type="term" value="P:lipopolysaccharide biosynthetic process"/>
    <property type="evidence" value="ECO:0007669"/>
    <property type="project" value="TreeGrafter"/>
</dbReference>
<dbReference type="SUPFAM" id="SSF53756">
    <property type="entry name" value="UDP-Glycosyltransferase/glycogen phosphorylase"/>
    <property type="match status" value="1"/>
</dbReference>
<dbReference type="CDD" id="cd03801">
    <property type="entry name" value="GT4_PimA-like"/>
    <property type="match status" value="1"/>
</dbReference>
<dbReference type="OrthoDB" id="9811239at2"/>
<keyword evidence="4" id="KW-1185">Reference proteome</keyword>
<dbReference type="Pfam" id="PF00534">
    <property type="entry name" value="Glycos_transf_1"/>
    <property type="match status" value="1"/>
</dbReference>
<gene>
    <name evidence="3" type="ORF">JN11_02902</name>
</gene>
<reference evidence="3 4" key="1">
    <citation type="submission" date="2019-07" db="EMBL/GenBank/DDBJ databases">
        <title>Genomic Encyclopedia of Archaeal and Bacterial Type Strains, Phase II (KMG-II): from individual species to whole genera.</title>
        <authorList>
            <person name="Goeker M."/>
        </authorList>
    </citation>
    <scope>NUCLEOTIDE SEQUENCE [LARGE SCALE GENOMIC DNA]</scope>
    <source>
        <strain evidence="3 4">ATCC BAA-1854</strain>
    </source>
</reference>
<keyword evidence="1 3" id="KW-0808">Transferase</keyword>
<evidence type="ECO:0000259" key="2">
    <source>
        <dbReference type="Pfam" id="PF00534"/>
    </source>
</evidence>
<dbReference type="EMBL" id="VLLI01000008">
    <property type="protein sequence ID" value="TWI98714.1"/>
    <property type="molecule type" value="Genomic_DNA"/>
</dbReference>
<protein>
    <submittedName>
        <fullName evidence="3">Glycosyltransferase involved in cell wall biosynthesis</fullName>
    </submittedName>
</protein>